<dbReference type="InterPro" id="IPR018119">
    <property type="entry name" value="Strictosidine_synth_cons-reg"/>
</dbReference>
<name>A0A917L5V1_9PROT</name>
<reference evidence="6" key="1">
    <citation type="journal article" date="2014" name="Int. J. Syst. Evol. Microbiol.">
        <title>Complete genome sequence of Corynebacterium casei LMG S-19264T (=DSM 44701T), isolated from a smear-ripened cheese.</title>
        <authorList>
            <consortium name="US DOE Joint Genome Institute (JGI-PGF)"/>
            <person name="Walter F."/>
            <person name="Albersmeier A."/>
            <person name="Kalinowski J."/>
            <person name="Ruckert C."/>
        </authorList>
    </citation>
    <scope>NUCLEOTIDE SEQUENCE</scope>
    <source>
        <strain evidence="6">CGMCC 1.3617</strain>
    </source>
</reference>
<gene>
    <name evidence="6" type="ORF">GCM10011320_59920</name>
</gene>
<feature type="transmembrane region" description="Helical" evidence="4">
    <location>
        <begin position="26"/>
        <end position="46"/>
    </location>
</feature>
<dbReference type="Pfam" id="PF03088">
    <property type="entry name" value="Str_synth"/>
    <property type="match status" value="1"/>
</dbReference>
<dbReference type="PANTHER" id="PTHR10426:SF88">
    <property type="entry name" value="ADIPOCYTE PLASMA MEMBRANE-ASSOCIATED PROTEIN HEMOMUCIN-RELATED"/>
    <property type="match status" value="1"/>
</dbReference>
<dbReference type="InterPro" id="IPR011042">
    <property type="entry name" value="6-blade_b-propeller_TolB-like"/>
</dbReference>
<evidence type="ECO:0000256" key="2">
    <source>
        <dbReference type="ARBA" id="ARBA00022553"/>
    </source>
</evidence>
<evidence type="ECO:0000256" key="3">
    <source>
        <dbReference type="ARBA" id="ARBA00023180"/>
    </source>
</evidence>
<keyword evidence="4" id="KW-0472">Membrane</keyword>
<evidence type="ECO:0000313" key="6">
    <source>
        <dbReference type="EMBL" id="GGJ44472.1"/>
    </source>
</evidence>
<comment type="caution">
    <text evidence="6">The sequence shown here is derived from an EMBL/GenBank/DDBJ whole genome shotgun (WGS) entry which is preliminary data.</text>
</comment>
<keyword evidence="7" id="KW-1185">Reference proteome</keyword>
<evidence type="ECO:0000259" key="5">
    <source>
        <dbReference type="Pfam" id="PF03088"/>
    </source>
</evidence>
<dbReference type="EMBL" id="BMKW01000033">
    <property type="protein sequence ID" value="GGJ44472.1"/>
    <property type="molecule type" value="Genomic_DNA"/>
</dbReference>
<comment type="similarity">
    <text evidence="1">Belongs to the strictosidine synthase family.</text>
</comment>
<dbReference type="SUPFAM" id="SSF63829">
    <property type="entry name" value="Calcium-dependent phosphotriesterase"/>
    <property type="match status" value="1"/>
</dbReference>
<keyword evidence="4" id="KW-0812">Transmembrane</keyword>
<evidence type="ECO:0000256" key="4">
    <source>
        <dbReference type="SAM" id="Phobius"/>
    </source>
</evidence>
<protein>
    <recommendedName>
        <fullName evidence="5">Strictosidine synthase conserved region domain-containing protein</fullName>
    </recommendedName>
</protein>
<keyword evidence="2" id="KW-0597">Phosphoprotein</keyword>
<evidence type="ECO:0000313" key="7">
    <source>
        <dbReference type="Proteomes" id="UP000661507"/>
    </source>
</evidence>
<reference evidence="6" key="2">
    <citation type="submission" date="2020-09" db="EMBL/GenBank/DDBJ databases">
        <authorList>
            <person name="Sun Q."/>
            <person name="Zhou Y."/>
        </authorList>
    </citation>
    <scope>NUCLEOTIDE SEQUENCE</scope>
    <source>
        <strain evidence="6">CGMCC 1.3617</strain>
    </source>
</reference>
<keyword evidence="4" id="KW-1133">Transmembrane helix</keyword>
<dbReference type="Pfam" id="PF20067">
    <property type="entry name" value="SSL_N"/>
    <property type="match status" value="1"/>
</dbReference>
<dbReference type="Gene3D" id="2.120.10.30">
    <property type="entry name" value="TolB, C-terminal domain"/>
    <property type="match status" value="1"/>
</dbReference>
<organism evidence="6 7">
    <name type="scientific">Neoroseomonas lacus</name>
    <dbReference type="NCBI Taxonomy" id="287609"/>
    <lineage>
        <taxon>Bacteria</taxon>
        <taxon>Pseudomonadati</taxon>
        <taxon>Pseudomonadota</taxon>
        <taxon>Alphaproteobacteria</taxon>
        <taxon>Acetobacterales</taxon>
        <taxon>Acetobacteraceae</taxon>
        <taxon>Neoroseomonas</taxon>
    </lineage>
</organism>
<dbReference type="PANTHER" id="PTHR10426">
    <property type="entry name" value="STRICTOSIDINE SYNTHASE-RELATED"/>
    <property type="match status" value="1"/>
</dbReference>
<sequence>MGAGLTHRHANPQEGTALTRSIPRKAAGLTAVILVIAIGYLCFWPIPATPVAWQAPTPPGYVGAYAPNTRLAGLRMIDLGDEVGPEHIAMGPDGKLYAAMTSGTLLRMDPDGANREVFAHTGGRVLGFDFDGRGRMVAADAMKGLLAITPDRQVSVLTDRVSPQDPIRYANAVVVAPDGTIYVTDASTRFAPSAWGGTYEASVLDILEQAASGRVLAFDPATGRTRLVAHGFSFANGLALSSDGHTLFVAETGRYRIWRIDGHAEGLDVASGSPQARVLIDNLPGYPDNLMRGRDGRIWVGLFKPRNPAADGLSERPFLRSVLLRLPRFMLPLGESYGHVFAIDEDGGVIADLQDPSGTYPETTGVTETAERLYIHSLHARGIGWMPP</sequence>
<dbReference type="Proteomes" id="UP000661507">
    <property type="component" value="Unassembled WGS sequence"/>
</dbReference>
<accession>A0A917L5V1</accession>
<evidence type="ECO:0000256" key="1">
    <source>
        <dbReference type="ARBA" id="ARBA00009191"/>
    </source>
</evidence>
<dbReference type="RefSeq" id="WP_188973817.1">
    <property type="nucleotide sequence ID" value="NZ_BMKW01000033.1"/>
</dbReference>
<proteinExistence type="inferred from homology"/>
<feature type="domain" description="Strictosidine synthase conserved region" evidence="5">
    <location>
        <begin position="171"/>
        <end position="259"/>
    </location>
</feature>
<dbReference type="GO" id="GO:0016787">
    <property type="term" value="F:hydrolase activity"/>
    <property type="evidence" value="ECO:0007669"/>
    <property type="project" value="TreeGrafter"/>
</dbReference>
<keyword evidence="3" id="KW-0325">Glycoprotein</keyword>
<dbReference type="AlphaFoldDB" id="A0A917L5V1"/>